<proteinExistence type="predicted"/>
<dbReference type="EMBL" id="BMAV01004033">
    <property type="protein sequence ID" value="GFY44073.1"/>
    <property type="molecule type" value="Genomic_DNA"/>
</dbReference>
<sequence length="86" mass="9790">MIKPITATISLPNDAIGGPVTIEFDLENLVTMDMKWIRKNNEVYEELLGLHRIPRQTTEDIFKDTGQSNNLQWKDITTDGAQNVCE</sequence>
<protein>
    <submittedName>
        <fullName evidence="1">Uncharacterized protein</fullName>
    </submittedName>
</protein>
<accession>A0A8X7BUX9</accession>
<organism evidence="1 2">
    <name type="scientific">Trichonephila inaurata madagascariensis</name>
    <dbReference type="NCBI Taxonomy" id="2747483"/>
    <lineage>
        <taxon>Eukaryota</taxon>
        <taxon>Metazoa</taxon>
        <taxon>Ecdysozoa</taxon>
        <taxon>Arthropoda</taxon>
        <taxon>Chelicerata</taxon>
        <taxon>Arachnida</taxon>
        <taxon>Araneae</taxon>
        <taxon>Araneomorphae</taxon>
        <taxon>Entelegynae</taxon>
        <taxon>Araneoidea</taxon>
        <taxon>Nephilidae</taxon>
        <taxon>Trichonephila</taxon>
        <taxon>Trichonephila inaurata</taxon>
    </lineage>
</organism>
<evidence type="ECO:0000313" key="1">
    <source>
        <dbReference type="EMBL" id="GFY44073.1"/>
    </source>
</evidence>
<dbReference type="AlphaFoldDB" id="A0A8X7BUX9"/>
<reference evidence="1" key="1">
    <citation type="submission" date="2020-08" db="EMBL/GenBank/DDBJ databases">
        <title>Multicomponent nature underlies the extraordinary mechanical properties of spider dragline silk.</title>
        <authorList>
            <person name="Kono N."/>
            <person name="Nakamura H."/>
            <person name="Mori M."/>
            <person name="Yoshida Y."/>
            <person name="Ohtoshi R."/>
            <person name="Malay A.D."/>
            <person name="Moran D.A.P."/>
            <person name="Tomita M."/>
            <person name="Numata K."/>
            <person name="Arakawa K."/>
        </authorList>
    </citation>
    <scope>NUCLEOTIDE SEQUENCE</scope>
</reference>
<evidence type="ECO:0000313" key="2">
    <source>
        <dbReference type="Proteomes" id="UP000886998"/>
    </source>
</evidence>
<keyword evidence="2" id="KW-1185">Reference proteome</keyword>
<name>A0A8X7BUX9_9ARAC</name>
<gene>
    <name evidence="1" type="ORF">TNIN_135481</name>
</gene>
<comment type="caution">
    <text evidence="1">The sequence shown here is derived from an EMBL/GenBank/DDBJ whole genome shotgun (WGS) entry which is preliminary data.</text>
</comment>
<dbReference type="Proteomes" id="UP000886998">
    <property type="component" value="Unassembled WGS sequence"/>
</dbReference>